<dbReference type="EMBL" id="VSSQ01021347">
    <property type="protein sequence ID" value="MPM66870.1"/>
    <property type="molecule type" value="Genomic_DNA"/>
</dbReference>
<organism evidence="2">
    <name type="scientific">bioreactor metagenome</name>
    <dbReference type="NCBI Taxonomy" id="1076179"/>
    <lineage>
        <taxon>unclassified sequences</taxon>
        <taxon>metagenomes</taxon>
        <taxon>ecological metagenomes</taxon>
    </lineage>
</organism>
<name>A0A645BN03_9ZZZZ</name>
<sequence>MPNSQLADHLAAGEHHHDHFTDSAPGTDWTVALAHAEELGIGTRQYELITVK</sequence>
<proteinExistence type="predicted"/>
<evidence type="ECO:0000256" key="1">
    <source>
        <dbReference type="SAM" id="MobiDB-lite"/>
    </source>
</evidence>
<protein>
    <submittedName>
        <fullName evidence="2">Uncharacterized protein</fullName>
    </submittedName>
</protein>
<reference evidence="2" key="1">
    <citation type="submission" date="2019-08" db="EMBL/GenBank/DDBJ databases">
        <authorList>
            <person name="Kucharzyk K."/>
            <person name="Murdoch R.W."/>
            <person name="Higgins S."/>
            <person name="Loffler F."/>
        </authorList>
    </citation>
    <scope>NUCLEOTIDE SEQUENCE</scope>
</reference>
<feature type="region of interest" description="Disordered" evidence="1">
    <location>
        <begin position="1"/>
        <end position="26"/>
    </location>
</feature>
<feature type="compositionally biased region" description="Basic and acidic residues" evidence="1">
    <location>
        <begin position="11"/>
        <end position="21"/>
    </location>
</feature>
<comment type="caution">
    <text evidence="2">The sequence shown here is derived from an EMBL/GenBank/DDBJ whole genome shotgun (WGS) entry which is preliminary data.</text>
</comment>
<dbReference type="AlphaFoldDB" id="A0A645BN03"/>
<accession>A0A645BN03</accession>
<evidence type="ECO:0000313" key="2">
    <source>
        <dbReference type="EMBL" id="MPM66870.1"/>
    </source>
</evidence>
<gene>
    <name evidence="2" type="ORF">SDC9_113782</name>
</gene>